<dbReference type="Proteomes" id="UP001595872">
    <property type="component" value="Unassembled WGS sequence"/>
</dbReference>
<accession>A0ABV9U1I8</accession>
<feature type="compositionally biased region" description="Basic and acidic residues" evidence="1">
    <location>
        <begin position="1"/>
        <end position="18"/>
    </location>
</feature>
<evidence type="ECO:0000313" key="2">
    <source>
        <dbReference type="EMBL" id="MFC4909718.1"/>
    </source>
</evidence>
<dbReference type="RefSeq" id="WP_378257424.1">
    <property type="nucleotide sequence ID" value="NZ_JBHSIT010000005.1"/>
</dbReference>
<gene>
    <name evidence="2" type="ORF">ACFPCY_20510</name>
</gene>
<keyword evidence="3" id="KW-1185">Reference proteome</keyword>
<organism evidence="2 3">
    <name type="scientific">Actinomadura gamaensis</name>
    <dbReference type="NCBI Taxonomy" id="1763541"/>
    <lineage>
        <taxon>Bacteria</taxon>
        <taxon>Bacillati</taxon>
        <taxon>Actinomycetota</taxon>
        <taxon>Actinomycetes</taxon>
        <taxon>Streptosporangiales</taxon>
        <taxon>Thermomonosporaceae</taxon>
        <taxon>Actinomadura</taxon>
    </lineage>
</organism>
<name>A0ABV9U1I8_9ACTN</name>
<evidence type="ECO:0000256" key="1">
    <source>
        <dbReference type="SAM" id="MobiDB-lite"/>
    </source>
</evidence>
<comment type="caution">
    <text evidence="2">The sequence shown here is derived from an EMBL/GenBank/DDBJ whole genome shotgun (WGS) entry which is preliminary data.</text>
</comment>
<sequence length="106" mass="11410">MDHYKRAATGRDRGDRRCLRPSLRSGGGAELRAGALVEPFFRAELTPHSLARDDDGCILGVDVSGLILAALQPVNPQARVHLAEHAAELGIVEATRLAMELLSGER</sequence>
<feature type="region of interest" description="Disordered" evidence="1">
    <location>
        <begin position="1"/>
        <end position="21"/>
    </location>
</feature>
<evidence type="ECO:0000313" key="3">
    <source>
        <dbReference type="Proteomes" id="UP001595872"/>
    </source>
</evidence>
<proteinExistence type="predicted"/>
<dbReference type="EMBL" id="JBHSIT010000005">
    <property type="protein sequence ID" value="MFC4909718.1"/>
    <property type="molecule type" value="Genomic_DNA"/>
</dbReference>
<reference evidence="3" key="1">
    <citation type="journal article" date="2019" name="Int. J. Syst. Evol. Microbiol.">
        <title>The Global Catalogue of Microorganisms (GCM) 10K type strain sequencing project: providing services to taxonomists for standard genome sequencing and annotation.</title>
        <authorList>
            <consortium name="The Broad Institute Genomics Platform"/>
            <consortium name="The Broad Institute Genome Sequencing Center for Infectious Disease"/>
            <person name="Wu L."/>
            <person name="Ma J."/>
        </authorList>
    </citation>
    <scope>NUCLEOTIDE SEQUENCE [LARGE SCALE GENOMIC DNA]</scope>
    <source>
        <strain evidence="3">KLKA75</strain>
    </source>
</reference>
<protein>
    <submittedName>
        <fullName evidence="2">Uncharacterized protein</fullName>
    </submittedName>
</protein>